<accession>A0A7M7JQD5</accession>
<dbReference type="Gene3D" id="1.20.1070.10">
    <property type="entry name" value="Rhodopsin 7-helix transmembrane proteins"/>
    <property type="match status" value="1"/>
</dbReference>
<keyword evidence="1" id="KW-1133">Transmembrane helix</keyword>
<feature type="transmembrane region" description="Helical" evidence="1">
    <location>
        <begin position="267"/>
        <end position="290"/>
    </location>
</feature>
<evidence type="ECO:0000313" key="2">
    <source>
        <dbReference type="EnsemblMetazoa" id="XP_022649592"/>
    </source>
</evidence>
<feature type="transmembrane region" description="Helical" evidence="1">
    <location>
        <begin position="38"/>
        <end position="65"/>
    </location>
</feature>
<dbReference type="Proteomes" id="UP000594260">
    <property type="component" value="Unplaced"/>
</dbReference>
<name>A0A7M7JQD5_VARDE</name>
<dbReference type="EnsemblMetazoa" id="XM_022793857">
    <property type="protein sequence ID" value="XP_022649592"/>
    <property type="gene ID" value="LOC111245467"/>
</dbReference>
<protein>
    <submittedName>
        <fullName evidence="2">Uncharacterized protein</fullName>
    </submittedName>
</protein>
<proteinExistence type="predicted"/>
<feature type="transmembrane region" description="Helical" evidence="1">
    <location>
        <begin position="139"/>
        <end position="157"/>
    </location>
</feature>
<evidence type="ECO:0000256" key="1">
    <source>
        <dbReference type="SAM" id="Phobius"/>
    </source>
</evidence>
<feature type="transmembrane region" description="Helical" evidence="1">
    <location>
        <begin position="177"/>
        <end position="200"/>
    </location>
</feature>
<organism evidence="2 3">
    <name type="scientific">Varroa destructor</name>
    <name type="common">Honeybee mite</name>
    <dbReference type="NCBI Taxonomy" id="109461"/>
    <lineage>
        <taxon>Eukaryota</taxon>
        <taxon>Metazoa</taxon>
        <taxon>Ecdysozoa</taxon>
        <taxon>Arthropoda</taxon>
        <taxon>Chelicerata</taxon>
        <taxon>Arachnida</taxon>
        <taxon>Acari</taxon>
        <taxon>Parasitiformes</taxon>
        <taxon>Mesostigmata</taxon>
        <taxon>Gamasina</taxon>
        <taxon>Dermanyssoidea</taxon>
        <taxon>Varroidae</taxon>
        <taxon>Varroa</taxon>
    </lineage>
</organism>
<dbReference type="RefSeq" id="XP_022649592.1">
    <property type="nucleotide sequence ID" value="XM_022793857.1"/>
</dbReference>
<feature type="transmembrane region" description="Helical" evidence="1">
    <location>
        <begin position="234"/>
        <end position="255"/>
    </location>
</feature>
<keyword evidence="3" id="KW-1185">Reference proteome</keyword>
<reference evidence="2" key="1">
    <citation type="submission" date="2021-01" db="UniProtKB">
        <authorList>
            <consortium name="EnsemblMetazoa"/>
        </authorList>
    </citation>
    <scope>IDENTIFICATION</scope>
</reference>
<dbReference type="SUPFAM" id="SSF81321">
    <property type="entry name" value="Family A G protein-coupled receptor-like"/>
    <property type="match status" value="1"/>
</dbReference>
<dbReference type="GeneID" id="111245467"/>
<sequence>MTLVEPLTSAVKMNSTEVNVSSGSLEVLFPPLTVAQRWHVLATVAFFSANFIGNSALAVAAWMGLRRSRRATRRLSLVTDFPQATRRPKEPKATACDHILIAVFIVALCRSCTRAPVQIVQMLSGEPAVGLISCQLQGFLSALLEYLHFWYLMMFVIERYMRNSSPYEYTLTFSPLNAYVILPGLFLVIVPQVTGPVYGWGKYNLIPAFLIQTPEQPAKATGESRLLFPRKEKLSVLFICLFCCILVPSCVAVVHTVRACVSSVPRGVLVTMDLACEANLLVPPLLLYLLHGTRIRALLFENRDRTR</sequence>
<keyword evidence="1" id="KW-0812">Transmembrane</keyword>
<evidence type="ECO:0000313" key="3">
    <source>
        <dbReference type="Proteomes" id="UP000594260"/>
    </source>
</evidence>
<dbReference type="AlphaFoldDB" id="A0A7M7JQD5"/>
<keyword evidence="1" id="KW-0472">Membrane</keyword>